<organism evidence="3 4">
    <name type="scientific">Pikeienuella piscinae</name>
    <dbReference type="NCBI Taxonomy" id="2748098"/>
    <lineage>
        <taxon>Bacteria</taxon>
        <taxon>Pseudomonadati</taxon>
        <taxon>Pseudomonadota</taxon>
        <taxon>Alphaproteobacteria</taxon>
        <taxon>Rhodobacterales</taxon>
        <taxon>Paracoccaceae</taxon>
        <taxon>Pikeienuella</taxon>
    </lineage>
</organism>
<dbReference type="InterPro" id="IPR006683">
    <property type="entry name" value="Thioestr_dom"/>
</dbReference>
<keyword evidence="4" id="KW-1185">Reference proteome</keyword>
<name>A0A7L5BT56_9RHOB</name>
<dbReference type="CDD" id="cd03443">
    <property type="entry name" value="PaaI_thioesterase"/>
    <property type="match status" value="1"/>
</dbReference>
<protein>
    <submittedName>
        <fullName evidence="3">PaaI family thioesterase</fullName>
    </submittedName>
</protein>
<evidence type="ECO:0000313" key="3">
    <source>
        <dbReference type="EMBL" id="QIE54432.1"/>
    </source>
</evidence>
<evidence type="ECO:0000256" key="1">
    <source>
        <dbReference type="ARBA" id="ARBA00022801"/>
    </source>
</evidence>
<dbReference type="NCBIfam" id="TIGR00369">
    <property type="entry name" value="unchar_dom_1"/>
    <property type="match status" value="1"/>
</dbReference>
<dbReference type="GO" id="GO:0061522">
    <property type="term" value="F:1,4-dihydroxy-2-naphthoyl-CoA thioesterase activity"/>
    <property type="evidence" value="ECO:0007669"/>
    <property type="project" value="TreeGrafter"/>
</dbReference>
<dbReference type="Proteomes" id="UP000503336">
    <property type="component" value="Chromosome"/>
</dbReference>
<proteinExistence type="predicted"/>
<dbReference type="Gene3D" id="3.10.129.10">
    <property type="entry name" value="Hotdog Thioesterase"/>
    <property type="match status" value="1"/>
</dbReference>
<accession>A0A7L5BT56</accession>
<dbReference type="PANTHER" id="PTHR43240:SF1">
    <property type="entry name" value="BLR5584 PROTEIN"/>
    <property type="match status" value="1"/>
</dbReference>
<dbReference type="GO" id="GO:0005829">
    <property type="term" value="C:cytosol"/>
    <property type="evidence" value="ECO:0007669"/>
    <property type="project" value="TreeGrafter"/>
</dbReference>
<reference evidence="3 4" key="1">
    <citation type="submission" date="2020-02" db="EMBL/GenBank/DDBJ databases">
        <title>complete genome sequence of Rhodobacteraceae bacterium.</title>
        <authorList>
            <person name="Park J."/>
            <person name="Kim Y.-S."/>
            <person name="Kim K.-H."/>
        </authorList>
    </citation>
    <scope>NUCLEOTIDE SEQUENCE [LARGE SCALE GENOMIC DNA]</scope>
    <source>
        <strain evidence="3 4">RR4-56</strain>
    </source>
</reference>
<dbReference type="InterPro" id="IPR003736">
    <property type="entry name" value="PAAI_dom"/>
</dbReference>
<dbReference type="PANTHER" id="PTHR43240">
    <property type="entry name" value="1,4-DIHYDROXY-2-NAPHTHOYL-COA THIOESTERASE 1"/>
    <property type="match status" value="1"/>
</dbReference>
<feature type="domain" description="Thioesterase" evidence="2">
    <location>
        <begin position="70"/>
        <end position="147"/>
    </location>
</feature>
<dbReference type="KEGG" id="hdh:G5B40_02660"/>
<sequence>MRLDANSLEDLPDRATIGAMSGLEFIRAISEGRLPRAPIAKTLDFDMVEVEPGRVVFAGEAKFEAYNPIGSVHGGWFGTLLDSCMACAVHTMLPAGRSYTTLEYKINILRAATTGSGLIRAEGRAVHVGRRTATAEGRMIDANGKLFATGTTTCIVLEI</sequence>
<dbReference type="EMBL" id="CP049056">
    <property type="protein sequence ID" value="QIE54432.1"/>
    <property type="molecule type" value="Genomic_DNA"/>
</dbReference>
<evidence type="ECO:0000259" key="2">
    <source>
        <dbReference type="Pfam" id="PF03061"/>
    </source>
</evidence>
<evidence type="ECO:0000313" key="4">
    <source>
        <dbReference type="Proteomes" id="UP000503336"/>
    </source>
</evidence>
<keyword evidence="1" id="KW-0378">Hydrolase</keyword>
<dbReference type="RefSeq" id="WP_165094652.1">
    <property type="nucleotide sequence ID" value="NZ_CP049056.1"/>
</dbReference>
<dbReference type="Pfam" id="PF03061">
    <property type="entry name" value="4HBT"/>
    <property type="match status" value="1"/>
</dbReference>
<dbReference type="InterPro" id="IPR029069">
    <property type="entry name" value="HotDog_dom_sf"/>
</dbReference>
<dbReference type="SUPFAM" id="SSF54637">
    <property type="entry name" value="Thioesterase/thiol ester dehydrase-isomerase"/>
    <property type="match status" value="1"/>
</dbReference>
<gene>
    <name evidence="3" type="ORF">G5B40_02660</name>
</gene>
<dbReference type="AlphaFoldDB" id="A0A7L5BT56"/>